<dbReference type="GO" id="GO:0101031">
    <property type="term" value="C:protein folding chaperone complex"/>
    <property type="evidence" value="ECO:0007669"/>
    <property type="project" value="TreeGrafter"/>
</dbReference>
<dbReference type="PANTHER" id="PTHR46423:SF1">
    <property type="entry name" value="RNA POLYMERASE II-ASSOCIATED PROTEIN 3"/>
    <property type="match status" value="1"/>
</dbReference>
<evidence type="ECO:0000313" key="3">
    <source>
        <dbReference type="Proteomes" id="UP000182334"/>
    </source>
</evidence>
<gene>
    <name evidence="2" type="ORF">SAMEA4029010_CIC11G00000004919</name>
</gene>
<dbReference type="SMART" id="SM00028">
    <property type="entry name" value="TPR"/>
    <property type="match status" value="3"/>
</dbReference>
<proteinExistence type="predicted"/>
<evidence type="ECO:0000313" key="2">
    <source>
        <dbReference type="EMBL" id="SGZ46322.1"/>
    </source>
</evidence>
<dbReference type="AlphaFoldDB" id="A0A1L0BA27"/>
<keyword evidence="1" id="KW-0802">TPR repeat</keyword>
<dbReference type="InterPro" id="IPR011990">
    <property type="entry name" value="TPR-like_helical_dom_sf"/>
</dbReference>
<dbReference type="PANTHER" id="PTHR46423">
    <property type="entry name" value="RNA POLYMERASE II-ASSOCIATED PROTEIN 3"/>
    <property type="match status" value="1"/>
</dbReference>
<dbReference type="InterPro" id="IPR019734">
    <property type="entry name" value="TPR_rpt"/>
</dbReference>
<evidence type="ECO:0000256" key="1">
    <source>
        <dbReference type="ARBA" id="ARBA00022803"/>
    </source>
</evidence>
<dbReference type="OrthoDB" id="10250354at2759"/>
<dbReference type="EMBL" id="LT635756">
    <property type="protein sequence ID" value="SGZ46322.1"/>
    <property type="molecule type" value="Genomic_DNA"/>
</dbReference>
<dbReference type="Gene3D" id="1.25.40.10">
    <property type="entry name" value="Tetratricopeptide repeat domain"/>
    <property type="match status" value="1"/>
</dbReference>
<keyword evidence="3" id="KW-1185">Reference proteome</keyword>
<organism evidence="2 3">
    <name type="scientific">Sungouiella intermedia</name>
    <dbReference type="NCBI Taxonomy" id="45354"/>
    <lineage>
        <taxon>Eukaryota</taxon>
        <taxon>Fungi</taxon>
        <taxon>Dikarya</taxon>
        <taxon>Ascomycota</taxon>
        <taxon>Saccharomycotina</taxon>
        <taxon>Pichiomycetes</taxon>
        <taxon>Metschnikowiaceae</taxon>
        <taxon>Sungouiella</taxon>
    </lineage>
</organism>
<dbReference type="SUPFAM" id="SSF48452">
    <property type="entry name" value="TPR-like"/>
    <property type="match status" value="1"/>
</dbReference>
<dbReference type="InterPro" id="IPR051966">
    <property type="entry name" value="RPAP3"/>
</dbReference>
<name>A0A1L0BA27_9ASCO</name>
<sequence length="276" mass="30735">MMNDLKEKGKAAFLEKDYGKAAELYGHAIAQDPTDAVLFSNRAQCYINLKNWKKALEDCTEGLERSPTSNIEEKLLYRKALAARALGQITLAATCLGEVLRISSSNQVARTQLAEVNSLLDHSQLQASKKLKSSLNGSQIPIEVVDSLPEKYATIVDPPTVPKVRQPANLILVEKMSEELFLDRPAKQLSKLSTNITFVERPAMLKLRVLDHLLPDVRARAFKPILELSKLDILELGDIEPEFLELFIDSGTYGLLSIKSPCKCVRAKRFLVCSIL</sequence>
<accession>A0A1L0BA27</accession>
<protein>
    <submittedName>
        <fullName evidence="2">CIC11C00000004919</fullName>
    </submittedName>
</protein>
<dbReference type="Proteomes" id="UP000182334">
    <property type="component" value="Chromosome I"/>
</dbReference>
<dbReference type="STRING" id="45354.A0A1L0BA27"/>
<reference evidence="2 3" key="1">
    <citation type="submission" date="2016-10" db="EMBL/GenBank/DDBJ databases">
        <authorList>
            <person name="de Groot N.N."/>
        </authorList>
    </citation>
    <scope>NUCLEOTIDE SEQUENCE [LARGE SCALE GENOMIC DNA]</scope>
    <source>
        <strain evidence="2 3">CBS 141442</strain>
    </source>
</reference>
<dbReference type="Pfam" id="PF14559">
    <property type="entry name" value="TPR_19"/>
    <property type="match status" value="1"/>
</dbReference>